<dbReference type="AlphaFoldDB" id="A0A921MLQ7"/>
<organism evidence="2 3">
    <name type="scientific">Pseudoflavonifractor capillosus</name>
    <dbReference type="NCBI Taxonomy" id="106588"/>
    <lineage>
        <taxon>Bacteria</taxon>
        <taxon>Bacillati</taxon>
        <taxon>Bacillota</taxon>
        <taxon>Clostridia</taxon>
        <taxon>Eubacteriales</taxon>
        <taxon>Oscillospiraceae</taxon>
        <taxon>Pseudoflavonifractor</taxon>
    </lineage>
</organism>
<evidence type="ECO:0000313" key="2">
    <source>
        <dbReference type="EMBL" id="HJG86537.1"/>
    </source>
</evidence>
<dbReference type="Proteomes" id="UP000760668">
    <property type="component" value="Unassembled WGS sequence"/>
</dbReference>
<feature type="compositionally biased region" description="Basic and acidic residues" evidence="1">
    <location>
        <begin position="45"/>
        <end position="59"/>
    </location>
</feature>
<name>A0A921MLQ7_9FIRM</name>
<protein>
    <submittedName>
        <fullName evidence="2">Uncharacterized protein</fullName>
    </submittedName>
</protein>
<dbReference type="EMBL" id="DYUC01000055">
    <property type="protein sequence ID" value="HJG86537.1"/>
    <property type="molecule type" value="Genomic_DNA"/>
</dbReference>
<feature type="non-terminal residue" evidence="2">
    <location>
        <position position="1"/>
    </location>
</feature>
<evidence type="ECO:0000256" key="1">
    <source>
        <dbReference type="SAM" id="MobiDB-lite"/>
    </source>
</evidence>
<feature type="region of interest" description="Disordered" evidence="1">
    <location>
        <begin position="33"/>
        <end position="59"/>
    </location>
</feature>
<comment type="caution">
    <text evidence="2">The sequence shown here is derived from an EMBL/GenBank/DDBJ whole genome shotgun (WGS) entry which is preliminary data.</text>
</comment>
<accession>A0A921MLQ7</accession>
<reference evidence="2" key="1">
    <citation type="journal article" date="2021" name="PeerJ">
        <title>Extensive microbial diversity within the chicken gut microbiome revealed by metagenomics and culture.</title>
        <authorList>
            <person name="Gilroy R."/>
            <person name="Ravi A."/>
            <person name="Getino M."/>
            <person name="Pursley I."/>
            <person name="Horton D.L."/>
            <person name="Alikhan N.F."/>
            <person name="Baker D."/>
            <person name="Gharbi K."/>
            <person name="Hall N."/>
            <person name="Watson M."/>
            <person name="Adriaenssens E.M."/>
            <person name="Foster-Nyarko E."/>
            <person name="Jarju S."/>
            <person name="Secka A."/>
            <person name="Antonio M."/>
            <person name="Oren A."/>
            <person name="Chaudhuri R.R."/>
            <person name="La Ragione R."/>
            <person name="Hildebrand F."/>
            <person name="Pallen M.J."/>
        </authorList>
    </citation>
    <scope>NUCLEOTIDE SEQUENCE</scope>
    <source>
        <strain evidence="2">CHK179-5677</strain>
    </source>
</reference>
<proteinExistence type="predicted"/>
<reference evidence="2" key="2">
    <citation type="submission" date="2021-09" db="EMBL/GenBank/DDBJ databases">
        <authorList>
            <person name="Gilroy R."/>
        </authorList>
    </citation>
    <scope>NUCLEOTIDE SEQUENCE</scope>
    <source>
        <strain evidence="2">CHK179-5677</strain>
    </source>
</reference>
<evidence type="ECO:0000313" key="3">
    <source>
        <dbReference type="Proteomes" id="UP000760668"/>
    </source>
</evidence>
<gene>
    <name evidence="2" type="ORF">K8V01_05890</name>
</gene>
<sequence length="59" mass="6676">VWHRVCQDNYKELCALWMEGDCAGMVELMEAAADPGPVGNGPARQEWEEARHPEDPNHE</sequence>